<accession>A0A194VK89</accession>
<gene>
    <name evidence="1" type="ORF">VM1G_12080</name>
</gene>
<protein>
    <submittedName>
        <fullName evidence="1">Uncharacterized protein</fullName>
    </submittedName>
</protein>
<organism evidence="1 2">
    <name type="scientific">Cytospora mali</name>
    <name type="common">Apple Valsa canker fungus</name>
    <name type="synonym">Valsa mali</name>
    <dbReference type="NCBI Taxonomy" id="578113"/>
    <lineage>
        <taxon>Eukaryota</taxon>
        <taxon>Fungi</taxon>
        <taxon>Dikarya</taxon>
        <taxon>Ascomycota</taxon>
        <taxon>Pezizomycotina</taxon>
        <taxon>Sordariomycetes</taxon>
        <taxon>Sordariomycetidae</taxon>
        <taxon>Diaporthales</taxon>
        <taxon>Cytosporaceae</taxon>
        <taxon>Cytospora</taxon>
    </lineage>
</organism>
<dbReference type="AlphaFoldDB" id="A0A194VK89"/>
<keyword evidence="2" id="KW-1185">Reference proteome</keyword>
<proteinExistence type="predicted"/>
<sequence length="100" mass="10797">MSNRTPNALIHGAHTCIFIEVPCNLLRLGCRLLLGHGRVGIRGKADNDDAAAQTVREVDPLGHLPAYDAEEQSAPCATGFCDFGWVTEDGMAVLLQYFIA</sequence>
<dbReference type="Proteomes" id="UP000078559">
    <property type="component" value="Unassembled WGS sequence"/>
</dbReference>
<dbReference type="EMBL" id="KN796134">
    <property type="protein sequence ID" value="KUI64378.1"/>
    <property type="molecule type" value="Genomic_DNA"/>
</dbReference>
<reference evidence="1" key="1">
    <citation type="submission" date="2014-12" db="EMBL/GenBank/DDBJ databases">
        <title>Genome Sequence of Valsa Canker Pathogens Uncovers a Specific Adaption of Colonization on Woody Bark.</title>
        <authorList>
            <person name="Yin Z."/>
            <person name="Liu H."/>
            <person name="Gao X."/>
            <person name="Li Z."/>
            <person name="Song N."/>
            <person name="Ke X."/>
            <person name="Dai Q."/>
            <person name="Wu Y."/>
            <person name="Sun Y."/>
            <person name="Xu J.-R."/>
            <person name="Kang Z.K."/>
            <person name="Wang L."/>
            <person name="Huang L."/>
        </authorList>
    </citation>
    <scope>NUCLEOTIDE SEQUENCE [LARGE SCALE GENOMIC DNA]</scope>
    <source>
        <strain evidence="1">03-8</strain>
    </source>
</reference>
<name>A0A194VK89_CYTMA</name>
<evidence type="ECO:0000313" key="2">
    <source>
        <dbReference type="Proteomes" id="UP000078559"/>
    </source>
</evidence>
<evidence type="ECO:0000313" key="1">
    <source>
        <dbReference type="EMBL" id="KUI64378.1"/>
    </source>
</evidence>